<dbReference type="Proteomes" id="UP000014731">
    <property type="component" value="Segment"/>
</dbReference>
<dbReference type="GeneID" id="16881022"/>
<reference evidence="1 2" key="1">
    <citation type="journal article" date="2013" name="Proc. Natl. Acad. Sci. U.S.A.">
        <title>Twelve previously unknown phage genera are ubiquitous in global oceans.</title>
        <authorList>
            <person name="Holmfeldt K."/>
            <person name="Solonenko N."/>
            <person name="Shah M."/>
            <person name="Corrier K."/>
            <person name="Riemann L."/>
            <person name="Verberkmoes N.C."/>
            <person name="Sullivan M.B."/>
        </authorList>
    </citation>
    <scope>NUCLEOTIDE SEQUENCE [LARGE SCALE GENOMIC DNA]</scope>
    <source>
        <strain evidence="1">Phi19:3</strain>
    </source>
</reference>
<reference evidence="2" key="2">
    <citation type="submission" date="2013-03" db="EMBL/GenBank/DDBJ databases">
        <title>The Cellulophaga phages: a novel, diverse, and globally ubiquitous model system.</title>
        <authorList>
            <person name="Holmfeldt K."/>
            <person name="Solonenko N."/>
            <person name="Shah M."/>
            <person name="Corrier K."/>
            <person name="Riemann L."/>
            <person name="VerBerkmoes N.C."/>
            <person name="Sullivan M.B."/>
        </authorList>
    </citation>
    <scope>NUCLEOTIDE SEQUENCE [LARGE SCALE GENOMIC DNA]</scope>
</reference>
<dbReference type="OrthoDB" id="25867at10239"/>
<protein>
    <submittedName>
        <fullName evidence="1">Uncharacterized protein</fullName>
    </submittedName>
</protein>
<dbReference type="KEGG" id="vg:16881022"/>
<proteinExistence type="predicted"/>
<evidence type="ECO:0000313" key="2">
    <source>
        <dbReference type="Proteomes" id="UP000014731"/>
    </source>
</evidence>
<dbReference type="EMBL" id="KC821608">
    <property type="protein sequence ID" value="AGO47490.1"/>
    <property type="molecule type" value="Genomic_DNA"/>
</dbReference>
<gene>
    <name evidence="1" type="ORF">Phi19:3_gp086</name>
</gene>
<accession>R9ZYA6</accession>
<keyword evidence="2" id="KW-1185">Reference proteome</keyword>
<evidence type="ECO:0000313" key="1">
    <source>
        <dbReference type="EMBL" id="AGO47490.1"/>
    </source>
</evidence>
<organism evidence="1 2">
    <name type="scientific">Cellulophaga phage phi19:3</name>
    <dbReference type="NCBI Taxonomy" id="1327971"/>
    <lineage>
        <taxon>Viruses</taxon>
        <taxon>Duplodnaviria</taxon>
        <taxon>Heunggongvirae</taxon>
        <taxon>Uroviricota</taxon>
        <taxon>Caudoviricetes</taxon>
        <taxon>Pachyviridae</taxon>
        <taxon>Baltivirus</taxon>
        <taxon>Baltivirus phi19tres</taxon>
    </lineage>
</organism>
<dbReference type="RefSeq" id="YP_008240871.1">
    <property type="nucleotide sequence ID" value="NC_021789.1"/>
</dbReference>
<name>R9ZYA6_9CAUD</name>
<sequence length="70" mass="7761">MSTTVLIISSAALAISIYSAFFKKPHTKIDGKRILTILDSEMNVSTKIVGDKRVLVDEQGEVLDKKRINI</sequence>